<dbReference type="GO" id="GO:0003997">
    <property type="term" value="F:acyl-CoA oxidase activity"/>
    <property type="evidence" value="ECO:0007669"/>
    <property type="project" value="InterPro"/>
</dbReference>
<accession>A0A9D1UQK7</accession>
<dbReference type="InterPro" id="IPR046373">
    <property type="entry name" value="Acyl-CoA_Oxase/DH_mid-dom_sf"/>
</dbReference>
<protein>
    <submittedName>
        <fullName evidence="1">Acyl-CoA oxidase</fullName>
    </submittedName>
</protein>
<dbReference type="AlphaFoldDB" id="A0A9D1UQK7"/>
<dbReference type="GO" id="GO:0071949">
    <property type="term" value="F:FAD binding"/>
    <property type="evidence" value="ECO:0007669"/>
    <property type="project" value="InterPro"/>
</dbReference>
<reference evidence="1" key="2">
    <citation type="submission" date="2021-04" db="EMBL/GenBank/DDBJ databases">
        <authorList>
            <person name="Gilroy R."/>
        </authorList>
    </citation>
    <scope>NUCLEOTIDE SEQUENCE</scope>
    <source>
        <strain evidence="1">4376</strain>
    </source>
</reference>
<reference evidence="1" key="1">
    <citation type="journal article" date="2021" name="PeerJ">
        <title>Extensive microbial diversity within the chicken gut microbiome revealed by metagenomics and culture.</title>
        <authorList>
            <person name="Gilroy R."/>
            <person name="Ravi A."/>
            <person name="Getino M."/>
            <person name="Pursley I."/>
            <person name="Horton D.L."/>
            <person name="Alikhan N.F."/>
            <person name="Baker D."/>
            <person name="Gharbi K."/>
            <person name="Hall N."/>
            <person name="Watson M."/>
            <person name="Adriaenssens E.M."/>
            <person name="Foster-Nyarko E."/>
            <person name="Jarju S."/>
            <person name="Secka A."/>
            <person name="Antonio M."/>
            <person name="Oren A."/>
            <person name="Chaudhuri R.R."/>
            <person name="La Ragione R."/>
            <person name="Hildebrand F."/>
            <person name="Pallen M.J."/>
        </authorList>
    </citation>
    <scope>NUCLEOTIDE SEQUENCE</scope>
    <source>
        <strain evidence="1">4376</strain>
    </source>
</reference>
<dbReference type="GO" id="GO:0033540">
    <property type="term" value="P:fatty acid beta-oxidation using acyl-CoA oxidase"/>
    <property type="evidence" value="ECO:0007669"/>
    <property type="project" value="TreeGrafter"/>
</dbReference>
<dbReference type="Proteomes" id="UP000824189">
    <property type="component" value="Unassembled WGS sequence"/>
</dbReference>
<comment type="caution">
    <text evidence="1">The sequence shown here is derived from an EMBL/GenBank/DDBJ whole genome shotgun (WGS) entry which is preliminary data.</text>
</comment>
<organism evidence="1 2">
    <name type="scientific">Candidatus Corynebacterium gallistercoris</name>
    <dbReference type="NCBI Taxonomy" id="2838530"/>
    <lineage>
        <taxon>Bacteria</taxon>
        <taxon>Bacillati</taxon>
        <taxon>Actinomycetota</taxon>
        <taxon>Actinomycetes</taxon>
        <taxon>Mycobacteriales</taxon>
        <taxon>Corynebacteriaceae</taxon>
        <taxon>Corynebacterium</taxon>
    </lineage>
</organism>
<dbReference type="EMBL" id="DXFZ01000098">
    <property type="protein sequence ID" value="HIW96432.1"/>
    <property type="molecule type" value="Genomic_DNA"/>
</dbReference>
<dbReference type="Gene3D" id="1.10.540.10">
    <property type="entry name" value="Acyl-CoA dehydrogenase/oxidase, N-terminal domain"/>
    <property type="match status" value="1"/>
</dbReference>
<gene>
    <name evidence="1" type="ORF">H9867_08155</name>
</gene>
<feature type="non-terminal residue" evidence="1">
    <location>
        <position position="166"/>
    </location>
</feature>
<dbReference type="InterPro" id="IPR037069">
    <property type="entry name" value="AcylCoA_DH/ox_N_sf"/>
</dbReference>
<name>A0A9D1UQK7_9CORY</name>
<evidence type="ECO:0000313" key="1">
    <source>
        <dbReference type="EMBL" id="HIW96432.1"/>
    </source>
</evidence>
<proteinExistence type="predicted"/>
<dbReference type="SUPFAM" id="SSF56645">
    <property type="entry name" value="Acyl-CoA dehydrogenase NM domain-like"/>
    <property type="match status" value="1"/>
</dbReference>
<sequence length="166" mass="17980">MNRLPDDHLAAEVTEDLKSVLDGDFADARSRMRELLGTGKFAPRPDLDLEEARAHTTGQLTDVLETGLPQAAFRKEQGGTGDTGYCLTSIEMLGHSDLSLMVKSGVQWGLFGGAVGNLGSERHKQLVEDLINLKALGCFAMTERGHGSDVQALETTATYDPETQEF</sequence>
<dbReference type="Gene3D" id="2.40.110.10">
    <property type="entry name" value="Butyryl-CoA Dehydrogenase, subunit A, domain 2"/>
    <property type="match status" value="1"/>
</dbReference>
<dbReference type="GO" id="GO:0055088">
    <property type="term" value="P:lipid homeostasis"/>
    <property type="evidence" value="ECO:0007669"/>
    <property type="project" value="TreeGrafter"/>
</dbReference>
<dbReference type="GO" id="GO:0005504">
    <property type="term" value="F:fatty acid binding"/>
    <property type="evidence" value="ECO:0007669"/>
    <property type="project" value="TreeGrafter"/>
</dbReference>
<evidence type="ECO:0000313" key="2">
    <source>
        <dbReference type="Proteomes" id="UP000824189"/>
    </source>
</evidence>
<dbReference type="InterPro" id="IPR009100">
    <property type="entry name" value="AcylCoA_DH/oxidase_NM_dom_sf"/>
</dbReference>
<dbReference type="InterPro" id="IPR012258">
    <property type="entry name" value="Acyl-CoA_oxidase"/>
</dbReference>
<dbReference type="PANTHER" id="PTHR10909">
    <property type="entry name" value="ELECTRON TRANSPORT OXIDOREDUCTASE"/>
    <property type="match status" value="1"/>
</dbReference>